<evidence type="ECO:0000313" key="2">
    <source>
        <dbReference type="EMBL" id="MET4683750.1"/>
    </source>
</evidence>
<accession>A0ABV2RAY8</accession>
<evidence type="ECO:0000256" key="1">
    <source>
        <dbReference type="SAM" id="SignalP"/>
    </source>
</evidence>
<dbReference type="RefSeq" id="WP_354088705.1">
    <property type="nucleotide sequence ID" value="NZ_JBEPTF010000002.1"/>
</dbReference>
<feature type="chain" id="PRO_5045335504" evidence="1">
    <location>
        <begin position="22"/>
        <end position="169"/>
    </location>
</feature>
<keyword evidence="3" id="KW-1185">Reference proteome</keyword>
<organism evidence="2 3">
    <name type="scientific">Brevundimonas faecalis</name>
    <dbReference type="NCBI Taxonomy" id="947378"/>
    <lineage>
        <taxon>Bacteria</taxon>
        <taxon>Pseudomonadati</taxon>
        <taxon>Pseudomonadota</taxon>
        <taxon>Alphaproteobacteria</taxon>
        <taxon>Caulobacterales</taxon>
        <taxon>Caulobacteraceae</taxon>
        <taxon>Brevundimonas</taxon>
    </lineage>
</organism>
<feature type="signal peptide" evidence="1">
    <location>
        <begin position="1"/>
        <end position="21"/>
    </location>
</feature>
<proteinExistence type="predicted"/>
<protein>
    <submittedName>
        <fullName evidence="2">Uncharacterized protein</fullName>
    </submittedName>
</protein>
<sequence length="169" mass="17872">MTSRLVAGALALALMMGAAGAGNAQTNGDEEAARSALKAWAATNPEYARAQYDLVKAHAGLAVRIERLATIGVLCRLLTEEDTRLIIANARQDMEFGRSVLSDEQEADFAVFYDGLRYGALTAAAPAPPTPAECEAFARPGGTLIKLLTWTGRPQFISPGVLASPRTIP</sequence>
<reference evidence="2 3" key="1">
    <citation type="submission" date="2024-06" db="EMBL/GenBank/DDBJ databases">
        <title>Sorghum-associated microbial communities from plants grown in Nebraska, USA.</title>
        <authorList>
            <person name="Schachtman D."/>
        </authorList>
    </citation>
    <scope>NUCLEOTIDE SEQUENCE [LARGE SCALE GENOMIC DNA]</scope>
    <source>
        <strain evidence="2 3">2814</strain>
    </source>
</reference>
<gene>
    <name evidence="2" type="ORF">ABIE19_001680</name>
</gene>
<dbReference type="EMBL" id="JBEPTF010000002">
    <property type="protein sequence ID" value="MET4683750.1"/>
    <property type="molecule type" value="Genomic_DNA"/>
</dbReference>
<comment type="caution">
    <text evidence="2">The sequence shown here is derived from an EMBL/GenBank/DDBJ whole genome shotgun (WGS) entry which is preliminary data.</text>
</comment>
<keyword evidence="1" id="KW-0732">Signal</keyword>
<dbReference type="Proteomes" id="UP001549313">
    <property type="component" value="Unassembled WGS sequence"/>
</dbReference>
<evidence type="ECO:0000313" key="3">
    <source>
        <dbReference type="Proteomes" id="UP001549313"/>
    </source>
</evidence>
<name>A0ABV2RAY8_9CAUL</name>